<reference evidence="2" key="1">
    <citation type="submission" date="2016-11" db="UniProtKB">
        <authorList>
            <consortium name="WormBaseParasite"/>
        </authorList>
    </citation>
    <scope>IDENTIFICATION</scope>
    <source>
        <strain evidence="2">KR3021</strain>
    </source>
</reference>
<name>A0AC35UF96_9BILA</name>
<evidence type="ECO:0000313" key="2">
    <source>
        <dbReference type="WBParaSite" id="RSKR_0001070600.1"/>
    </source>
</evidence>
<sequence length="151" mass="17707">MRCHTFELDGSLEYLFMRLELKYKVPEPREQYVTINYSIIQNDDFNYFEIEEELNVNQGKEFNVIKANSDQKLNLTKIDLDNGTADAKTLWDSTEKTKGWKDSEGNNYMEITEKEDIVKLTIKNVSTMGRFIFNCYYKKGNKTIVNNLADS</sequence>
<evidence type="ECO:0000313" key="1">
    <source>
        <dbReference type="Proteomes" id="UP000095286"/>
    </source>
</evidence>
<proteinExistence type="predicted"/>
<dbReference type="Proteomes" id="UP000095286">
    <property type="component" value="Unplaced"/>
</dbReference>
<organism evidence="1 2">
    <name type="scientific">Rhabditophanes sp. KR3021</name>
    <dbReference type="NCBI Taxonomy" id="114890"/>
    <lineage>
        <taxon>Eukaryota</taxon>
        <taxon>Metazoa</taxon>
        <taxon>Ecdysozoa</taxon>
        <taxon>Nematoda</taxon>
        <taxon>Chromadorea</taxon>
        <taxon>Rhabditida</taxon>
        <taxon>Tylenchina</taxon>
        <taxon>Panagrolaimomorpha</taxon>
        <taxon>Strongyloidoidea</taxon>
        <taxon>Alloionematidae</taxon>
        <taxon>Rhabditophanes</taxon>
    </lineage>
</organism>
<accession>A0AC35UF96</accession>
<protein>
    <submittedName>
        <fullName evidence="2">Ig-like domain-containing protein</fullName>
    </submittedName>
</protein>
<dbReference type="WBParaSite" id="RSKR_0001070600.1">
    <property type="protein sequence ID" value="RSKR_0001070600.1"/>
    <property type="gene ID" value="RSKR_0001070600"/>
</dbReference>